<dbReference type="InterPro" id="IPR050327">
    <property type="entry name" value="Proton-linked_MCT"/>
</dbReference>
<dbReference type="EMBL" id="RCHS01004089">
    <property type="protein sequence ID" value="RMX37709.1"/>
    <property type="molecule type" value="Genomic_DNA"/>
</dbReference>
<dbReference type="PANTHER" id="PTHR11360">
    <property type="entry name" value="MONOCARBOXYLATE TRANSPORTER"/>
    <property type="match status" value="1"/>
</dbReference>
<evidence type="ECO:0000313" key="4">
    <source>
        <dbReference type="EMBL" id="RMX37709.1"/>
    </source>
</evidence>
<dbReference type="CDD" id="cd17352">
    <property type="entry name" value="MFS_MCT_SLC16"/>
    <property type="match status" value="2"/>
</dbReference>
<feature type="transmembrane region" description="Helical" evidence="2">
    <location>
        <begin position="596"/>
        <end position="615"/>
    </location>
</feature>
<name>A0A3M6T8Q3_POCDA</name>
<feature type="transmembrane region" description="Helical" evidence="2">
    <location>
        <begin position="195"/>
        <end position="213"/>
    </location>
</feature>
<feature type="transmembrane region" description="Helical" evidence="2">
    <location>
        <begin position="627"/>
        <end position="646"/>
    </location>
</feature>
<feature type="transmembrane region" description="Helical" evidence="2">
    <location>
        <begin position="764"/>
        <end position="786"/>
    </location>
</feature>
<dbReference type="AlphaFoldDB" id="A0A3M6T8Q3"/>
<feature type="transmembrane region" description="Helical" evidence="2">
    <location>
        <begin position="717"/>
        <end position="734"/>
    </location>
</feature>
<accession>A0A3M6T8Q3</accession>
<feature type="transmembrane region" description="Helical" evidence="2">
    <location>
        <begin position="683"/>
        <end position="705"/>
    </location>
</feature>
<feature type="transmembrane region" description="Helical" evidence="2">
    <location>
        <begin position="801"/>
        <end position="818"/>
    </location>
</feature>
<feature type="transmembrane region" description="Helical" evidence="2">
    <location>
        <begin position="126"/>
        <end position="153"/>
    </location>
</feature>
<dbReference type="InterPro" id="IPR020846">
    <property type="entry name" value="MFS_dom"/>
</dbReference>
<feature type="transmembrane region" description="Helical" evidence="2">
    <location>
        <begin position="339"/>
        <end position="363"/>
    </location>
</feature>
<dbReference type="Gene3D" id="1.20.1250.20">
    <property type="entry name" value="MFS general substrate transporter like domains"/>
    <property type="match status" value="3"/>
</dbReference>
<keyword evidence="2" id="KW-0812">Transmembrane</keyword>
<dbReference type="InterPro" id="IPR036259">
    <property type="entry name" value="MFS_trans_sf"/>
</dbReference>
<reference evidence="4 5" key="1">
    <citation type="journal article" date="2018" name="Sci. Rep.">
        <title>Comparative analysis of the Pocillopora damicornis genome highlights role of immune system in coral evolution.</title>
        <authorList>
            <person name="Cunning R."/>
            <person name="Bay R.A."/>
            <person name="Gillette P."/>
            <person name="Baker A.C."/>
            <person name="Traylor-Knowles N."/>
        </authorList>
    </citation>
    <scope>NUCLEOTIDE SEQUENCE [LARGE SCALE GENOMIC DNA]</scope>
    <source>
        <strain evidence="4">RSMAS</strain>
        <tissue evidence="4">Whole animal</tissue>
    </source>
</reference>
<gene>
    <name evidence="4" type="ORF">pdam_00004271</name>
</gene>
<organism evidence="4 5">
    <name type="scientific">Pocillopora damicornis</name>
    <name type="common">Cauliflower coral</name>
    <name type="synonym">Millepora damicornis</name>
    <dbReference type="NCBI Taxonomy" id="46731"/>
    <lineage>
        <taxon>Eukaryota</taxon>
        <taxon>Metazoa</taxon>
        <taxon>Cnidaria</taxon>
        <taxon>Anthozoa</taxon>
        <taxon>Hexacorallia</taxon>
        <taxon>Scleractinia</taxon>
        <taxon>Astrocoeniina</taxon>
        <taxon>Pocilloporidae</taxon>
        <taxon>Pocillopora</taxon>
    </lineage>
</organism>
<evidence type="ECO:0000256" key="2">
    <source>
        <dbReference type="SAM" id="Phobius"/>
    </source>
</evidence>
<feature type="transmembrane region" description="Helical" evidence="2">
    <location>
        <begin position="220"/>
        <end position="247"/>
    </location>
</feature>
<feature type="transmembrane region" description="Helical" evidence="2">
    <location>
        <begin position="468"/>
        <end position="490"/>
    </location>
</feature>
<feature type="transmembrane region" description="Helical" evidence="2">
    <location>
        <begin position="407"/>
        <end position="427"/>
    </location>
</feature>
<proteinExistence type="predicted"/>
<dbReference type="InterPro" id="IPR011701">
    <property type="entry name" value="MFS"/>
</dbReference>
<dbReference type="PROSITE" id="PS50850">
    <property type="entry name" value="MFS"/>
    <property type="match status" value="2"/>
</dbReference>
<evidence type="ECO:0000313" key="5">
    <source>
        <dbReference type="Proteomes" id="UP000275408"/>
    </source>
</evidence>
<keyword evidence="2" id="KW-0472">Membrane</keyword>
<feature type="transmembrane region" description="Helical" evidence="2">
    <location>
        <begin position="165"/>
        <end position="183"/>
    </location>
</feature>
<feature type="transmembrane region" description="Helical" evidence="2">
    <location>
        <begin position="284"/>
        <end position="306"/>
    </location>
</feature>
<feature type="transmembrane region" description="Helical" evidence="2">
    <location>
        <begin position="496"/>
        <end position="517"/>
    </location>
</feature>
<sequence length="971" mass="106744">MERRPDSFWSCLVCAASVLSILIATGGPYAFGLLLPPLMDEFSATRQETGKWNCVGFSGCRYISTTTDVFKRPCVRETTDDFWLKIKIGRFLSSKTMSKIFTEDSNDQAAGTFKGCESKCQPDSCLSWVVCAASTMSIAITAAISYSFGLLLPPLTESFEETRQAIAWIGSLYMASGCIFSPAGCFISDRFGHRFTAVMGSFLGVVGFFLASFSSKLWMMYLTFGVLSGIGHVMVYNSCYLMVLLYFVKWRSVAVGIVSSAPAIGMFVTTLVTQFVLDKWGWQWTIKVFGLLNLICGLCSTVFVPLDNGLDEISDSEFTTRKSRKKEAASQRSSLLGNYPFVIISTSLSVVHFSYFVPIMHIVKHCKQELRIPGNKASMLYTYMGITSFISRHLFCKLGDLKYLNRFHLYQGGMTISGLCVLCLPLARSFGSIAAIFTVFGLMDGAMNGQYALLLLECTGRRQVNRAWGYMMLFSGLSVGLGSPLAGLMADELGSYITPFYTAGAIQIAGASVTSLMTCVKRGLPEEAETQASIDEELLMVVEKKPTCRPDSCWSWVVCVASVILVIIVSGIGYSFGLLLPPLMESFGASRQSTAWIGSLNLAFGYVLSPLGSLISDRFSHRVTAMVGALTGVIGFSLASLSPKLWMMYPTYGLMSGFGHRMIYNSCMVAIVDYFVRRLSLAVGIMTSATAIGMLVMTQVTQVLLDTIGWQGTLQGFAGFYLLCGLCSLVFVPVDRSENNKGGMAADEKAEEKENSSLFGNRPFLVLLSSFMVVNISFFVPAVHIIKHCEQELNISGDRASMLFIYLATTSFFSRHLFCKLGEFRHFNRFLMYQGGMTISGLCVICLPLATSYGSLVAIFIVLGLMEGSSMGQFSLLLLKCVKQRQFNQAWGYLNFFMGITISIGPPLAGLMADKLGSYTIPFYTSGAVLITGASIISLMPFVKQHADFEEEKEVQFYKEELLVTERITTL</sequence>
<feature type="domain" description="Major facilitator superfamily (MFS) profile" evidence="3">
    <location>
        <begin position="557"/>
        <end position="945"/>
    </location>
</feature>
<feature type="transmembrane region" description="Helical" evidence="2">
    <location>
        <begin position="658"/>
        <end position="676"/>
    </location>
</feature>
<feature type="transmembrane region" description="Helical" evidence="2">
    <location>
        <begin position="553"/>
        <end position="576"/>
    </location>
</feature>
<dbReference type="SUPFAM" id="SSF103473">
    <property type="entry name" value="MFS general substrate transporter"/>
    <property type="match status" value="2"/>
</dbReference>
<dbReference type="GO" id="GO:0016020">
    <property type="term" value="C:membrane"/>
    <property type="evidence" value="ECO:0007669"/>
    <property type="project" value="UniProtKB-SubCell"/>
</dbReference>
<dbReference type="OrthoDB" id="5980446at2759"/>
<evidence type="ECO:0000256" key="1">
    <source>
        <dbReference type="ARBA" id="ARBA00004141"/>
    </source>
</evidence>
<feature type="transmembrane region" description="Helical" evidence="2">
    <location>
        <begin position="433"/>
        <end position="456"/>
    </location>
</feature>
<feature type="transmembrane region" description="Helical" evidence="2">
    <location>
        <begin position="921"/>
        <end position="943"/>
    </location>
</feature>
<keyword evidence="2" id="KW-1133">Transmembrane helix</keyword>
<dbReference type="PANTHER" id="PTHR11360:SF251">
    <property type="entry name" value="MAJOR FACILITATOR SUPERFAMILY (MFS) PROFILE DOMAIN-CONTAINING PROTEIN"/>
    <property type="match status" value="1"/>
</dbReference>
<protein>
    <recommendedName>
        <fullName evidence="3">Major facilitator superfamily (MFS) profile domain-containing protein</fullName>
    </recommendedName>
</protein>
<feature type="domain" description="Major facilitator superfamily (MFS) profile" evidence="3">
    <location>
        <begin position="127"/>
        <end position="522"/>
    </location>
</feature>
<feature type="transmembrane region" description="Helical" evidence="2">
    <location>
        <begin position="253"/>
        <end position="277"/>
    </location>
</feature>
<comment type="caution">
    <text evidence="4">The sequence shown here is derived from an EMBL/GenBank/DDBJ whole genome shotgun (WGS) entry which is preliminary data.</text>
</comment>
<dbReference type="Pfam" id="PF07690">
    <property type="entry name" value="MFS_1"/>
    <property type="match status" value="2"/>
</dbReference>
<feature type="transmembrane region" description="Helical" evidence="2">
    <location>
        <begin position="830"/>
        <end position="850"/>
    </location>
</feature>
<keyword evidence="5" id="KW-1185">Reference proteome</keyword>
<comment type="subcellular location">
    <subcellularLocation>
        <location evidence="1">Membrane</location>
        <topology evidence="1">Multi-pass membrane protein</topology>
    </subcellularLocation>
</comment>
<feature type="transmembrane region" description="Helical" evidence="2">
    <location>
        <begin position="856"/>
        <end position="879"/>
    </location>
</feature>
<dbReference type="Proteomes" id="UP000275408">
    <property type="component" value="Unassembled WGS sequence"/>
</dbReference>
<feature type="transmembrane region" description="Helical" evidence="2">
    <location>
        <begin position="891"/>
        <end position="909"/>
    </location>
</feature>
<dbReference type="GO" id="GO:0022857">
    <property type="term" value="F:transmembrane transporter activity"/>
    <property type="evidence" value="ECO:0007669"/>
    <property type="project" value="InterPro"/>
</dbReference>
<evidence type="ECO:0000259" key="3">
    <source>
        <dbReference type="PROSITE" id="PS50850"/>
    </source>
</evidence>